<dbReference type="EMBL" id="KV748692">
    <property type="protein sequence ID" value="OCL13631.1"/>
    <property type="molecule type" value="Genomic_DNA"/>
</dbReference>
<dbReference type="OrthoDB" id="3930078at2759"/>
<feature type="compositionally biased region" description="Low complexity" evidence="1">
    <location>
        <begin position="220"/>
        <end position="231"/>
    </location>
</feature>
<evidence type="ECO:0000313" key="2">
    <source>
        <dbReference type="EMBL" id="OCL13631.1"/>
    </source>
</evidence>
<dbReference type="Proteomes" id="UP000250140">
    <property type="component" value="Unassembled WGS sequence"/>
</dbReference>
<proteinExistence type="predicted"/>
<sequence length="485" mass="53612">MASFVHPLSRKPSMGIKSTNNFITARFSNPEAGHLSPGAVSILTYTPEASEEVLSLSAISGPRSSHGGNQSTVKERSYQCTNSKDWPLEIHSDQRANKTLRSRKTSTTTILTEAVNDQPAFESDAFAVNMPTTREPAEAYNSPYPAQVAAYHLYAEKARRNASCEYHIEHASPATVSYDYAYENIPSNPHCVLEPDATPPSSPPTISPGAFPSSPPEPSPATSSHSSRSGSVIAPRHSIAHKPIGTGPGPRQSMKDNKINHRNASTGAEHPTRILPTKTKTRPTTRAGGHEPGQAHTQTHQQPLGKPWWYFSTPPHEPSPSSFSYKAPNAYALKEAPVSWHAAPHIHSSTPTPTRHRARSFGLAWLRPNNTRHNHSSNSASTTSVDSFAFASPSKRKLFRPLGPREEPRSKARGFDEWCESVQWAVKLIAKVCLVVYLTVGAWYVLDTMREVLWVVSWPGRMVWMVCRWVGEAWERFGIFGPRRY</sequence>
<dbReference type="AlphaFoldDB" id="A0A8E2FBK7"/>
<reference evidence="2 3" key="1">
    <citation type="journal article" date="2016" name="Nat. Commun.">
        <title>Ectomycorrhizal ecology is imprinted in the genome of the dominant symbiotic fungus Cenococcum geophilum.</title>
        <authorList>
            <consortium name="DOE Joint Genome Institute"/>
            <person name="Peter M."/>
            <person name="Kohler A."/>
            <person name="Ohm R.A."/>
            <person name="Kuo A."/>
            <person name="Krutzmann J."/>
            <person name="Morin E."/>
            <person name="Arend M."/>
            <person name="Barry K.W."/>
            <person name="Binder M."/>
            <person name="Choi C."/>
            <person name="Clum A."/>
            <person name="Copeland A."/>
            <person name="Grisel N."/>
            <person name="Haridas S."/>
            <person name="Kipfer T."/>
            <person name="LaButti K."/>
            <person name="Lindquist E."/>
            <person name="Lipzen A."/>
            <person name="Maire R."/>
            <person name="Meier B."/>
            <person name="Mihaltcheva S."/>
            <person name="Molinier V."/>
            <person name="Murat C."/>
            <person name="Poggeler S."/>
            <person name="Quandt C.A."/>
            <person name="Sperisen C."/>
            <person name="Tritt A."/>
            <person name="Tisserant E."/>
            <person name="Crous P.W."/>
            <person name="Henrissat B."/>
            <person name="Nehls U."/>
            <person name="Egli S."/>
            <person name="Spatafora J.W."/>
            <person name="Grigoriev I.V."/>
            <person name="Martin F.M."/>
        </authorList>
    </citation>
    <scope>NUCLEOTIDE SEQUENCE [LARGE SCALE GENOMIC DNA]</scope>
    <source>
        <strain evidence="2 3">CBS 207.34</strain>
    </source>
</reference>
<feature type="compositionally biased region" description="Low complexity" evidence="1">
    <location>
        <begin position="276"/>
        <end position="286"/>
    </location>
</feature>
<protein>
    <submittedName>
        <fullName evidence="2">Uncharacterized protein</fullName>
    </submittedName>
</protein>
<name>A0A8E2FBK7_9PEZI</name>
<organism evidence="2 3">
    <name type="scientific">Glonium stellatum</name>
    <dbReference type="NCBI Taxonomy" id="574774"/>
    <lineage>
        <taxon>Eukaryota</taxon>
        <taxon>Fungi</taxon>
        <taxon>Dikarya</taxon>
        <taxon>Ascomycota</taxon>
        <taxon>Pezizomycotina</taxon>
        <taxon>Dothideomycetes</taxon>
        <taxon>Pleosporomycetidae</taxon>
        <taxon>Gloniales</taxon>
        <taxon>Gloniaceae</taxon>
        <taxon>Glonium</taxon>
    </lineage>
</organism>
<feature type="compositionally biased region" description="Pro residues" evidence="1">
    <location>
        <begin position="197"/>
        <end position="206"/>
    </location>
</feature>
<evidence type="ECO:0000313" key="3">
    <source>
        <dbReference type="Proteomes" id="UP000250140"/>
    </source>
</evidence>
<evidence type="ECO:0000256" key="1">
    <source>
        <dbReference type="SAM" id="MobiDB-lite"/>
    </source>
</evidence>
<accession>A0A8E2FBK7</accession>
<feature type="region of interest" description="Disordered" evidence="1">
    <location>
        <begin position="189"/>
        <end position="313"/>
    </location>
</feature>
<keyword evidence="3" id="KW-1185">Reference proteome</keyword>
<gene>
    <name evidence="2" type="ORF">AOQ84DRAFT_385263</name>
</gene>